<evidence type="ECO:0000259" key="5">
    <source>
        <dbReference type="PROSITE" id="PS50045"/>
    </source>
</evidence>
<dbReference type="GO" id="GO:0006355">
    <property type="term" value="P:regulation of DNA-templated transcription"/>
    <property type="evidence" value="ECO:0007669"/>
    <property type="project" value="InterPro"/>
</dbReference>
<dbReference type="AlphaFoldDB" id="A0A076F5T4"/>
<evidence type="ECO:0000256" key="2">
    <source>
        <dbReference type="ARBA" id="ARBA00022840"/>
    </source>
</evidence>
<evidence type="ECO:0000256" key="3">
    <source>
        <dbReference type="ARBA" id="ARBA00023015"/>
    </source>
</evidence>
<keyword evidence="1" id="KW-0547">Nucleotide-binding</keyword>
<evidence type="ECO:0000313" key="7">
    <source>
        <dbReference type="Proteomes" id="UP000028488"/>
    </source>
</evidence>
<sequence length="550" mass="58850">MAWRRSRAAGVDANAAPVAFDPGPVPDSALLRAVTPVGTTLMRQLDGTEAAMMVTDRQARIVGRWIADSGMQRRLDSMAVLPGAVFEEAKVGSTGLGSVLEDGQVTVIEGAEHYNSAFDPVTAVGAPIVHPGTGQIEGVVDLVSLTGSPTKMMGAIVERAAKEMGERLISGYAAEDRALLDAFLRTDRRGVRRPVLAVNHRMLMSNRMASALPGLQTHEVLWERAQQALADGCEILDLGIPAMTERRAQLRPVHDGGLLVGCILHLGSQRPSGRAAARRRSVKPASDLTARVLDKLPGTSLLWQSAVTDIVRAVTHRERVLLTGAAGVGKSVLAATVAQLDSATGEIRSEPAVKFVRAHEIWAGMDVILVEQMEELGPADAHHFSQRIVRDGAKAPVIGILRTDGTTPVAPSLAAAFDRVVNLAPLDHRPEDIGPVASSLVDRMRPGVRISPEALSTIARRPWTGNVTQLRHALQIALDRTEGTLLRPEHLPPPTDARPAPRSLTYLERIERDAILALLVAAQGNKKQVALTLGVSRATLYRKLASLGID</sequence>
<organism evidence="6 7">
    <name type="scientific">Rhodococcus opacus</name>
    <name type="common">Nocardia opaca</name>
    <dbReference type="NCBI Taxonomy" id="37919"/>
    <lineage>
        <taxon>Bacteria</taxon>
        <taxon>Bacillati</taxon>
        <taxon>Actinomycetota</taxon>
        <taxon>Actinomycetes</taxon>
        <taxon>Mycobacteriales</taxon>
        <taxon>Nocardiaceae</taxon>
        <taxon>Rhodococcus</taxon>
    </lineage>
</organism>
<name>A0A076F5T4_RHOOP</name>
<keyword evidence="6" id="KW-0614">Plasmid</keyword>
<dbReference type="SUPFAM" id="SSF52540">
    <property type="entry name" value="P-loop containing nucleoside triphosphate hydrolases"/>
    <property type="match status" value="1"/>
</dbReference>
<dbReference type="InterPro" id="IPR002197">
    <property type="entry name" value="HTH_Fis"/>
</dbReference>
<evidence type="ECO:0000256" key="1">
    <source>
        <dbReference type="ARBA" id="ARBA00022741"/>
    </source>
</evidence>
<proteinExistence type="predicted"/>
<reference evidence="6 7" key="1">
    <citation type="submission" date="2014-07" db="EMBL/GenBank/DDBJ databases">
        <title>Genome Sequence of Rhodococcus opacus Strain R7, a Biodegrader of Mono- and Polycyclic Aromatic Hydrocarbons.</title>
        <authorList>
            <person name="Di Gennaro P."/>
            <person name="Zampolli J."/>
            <person name="Presti I."/>
            <person name="Cappelletti M."/>
            <person name="D'Ursi P."/>
            <person name="Orro A."/>
            <person name="Mezzelani A."/>
            <person name="Milanesi L."/>
        </authorList>
    </citation>
    <scope>NUCLEOTIDE SEQUENCE [LARGE SCALE GENOMIC DNA]</scope>
    <source>
        <strain evidence="6 7">R7</strain>
        <plasmid evidence="6">pPDG2</plasmid>
    </source>
</reference>
<dbReference type="PROSITE" id="PS50045">
    <property type="entry name" value="SIGMA54_INTERACT_4"/>
    <property type="match status" value="1"/>
</dbReference>
<geneLocation type="plasmid" evidence="6 7">
    <name>pPDG2</name>
</geneLocation>
<dbReference type="GO" id="GO:0005524">
    <property type="term" value="F:ATP binding"/>
    <property type="evidence" value="ECO:0007669"/>
    <property type="project" value="UniProtKB-KW"/>
</dbReference>
<dbReference type="GO" id="GO:0043565">
    <property type="term" value="F:sequence-specific DNA binding"/>
    <property type="evidence" value="ECO:0007669"/>
    <property type="project" value="InterPro"/>
</dbReference>
<gene>
    <name evidence="6" type="ORF">EP51_43895</name>
</gene>
<dbReference type="InterPro" id="IPR009057">
    <property type="entry name" value="Homeodomain-like_sf"/>
</dbReference>
<dbReference type="SUPFAM" id="SSF46689">
    <property type="entry name" value="Homeodomain-like"/>
    <property type="match status" value="1"/>
</dbReference>
<dbReference type="InterPro" id="IPR058031">
    <property type="entry name" value="AAA_lid_NorR"/>
</dbReference>
<dbReference type="Gene3D" id="3.30.450.40">
    <property type="match status" value="1"/>
</dbReference>
<evidence type="ECO:0000256" key="4">
    <source>
        <dbReference type="ARBA" id="ARBA00023163"/>
    </source>
</evidence>
<protein>
    <recommendedName>
        <fullName evidence="5">Sigma-54 factor interaction domain-containing protein</fullName>
    </recommendedName>
</protein>
<dbReference type="InterPro" id="IPR027417">
    <property type="entry name" value="P-loop_NTPase"/>
</dbReference>
<dbReference type="Gene3D" id="1.10.8.60">
    <property type="match status" value="1"/>
</dbReference>
<dbReference type="InterPro" id="IPR002078">
    <property type="entry name" value="Sigma_54_int"/>
</dbReference>
<dbReference type="Pfam" id="PF25601">
    <property type="entry name" value="AAA_lid_14"/>
    <property type="match status" value="1"/>
</dbReference>
<dbReference type="PANTHER" id="PTHR32071">
    <property type="entry name" value="TRANSCRIPTIONAL REGULATORY PROTEIN"/>
    <property type="match status" value="1"/>
</dbReference>
<dbReference type="EMBL" id="CP008949">
    <property type="protein sequence ID" value="AII11029.1"/>
    <property type="molecule type" value="Genomic_DNA"/>
</dbReference>
<evidence type="ECO:0000313" key="6">
    <source>
        <dbReference type="EMBL" id="AII11029.1"/>
    </source>
</evidence>
<accession>A0A076F5T4</accession>
<keyword evidence="2" id="KW-0067">ATP-binding</keyword>
<dbReference type="Proteomes" id="UP000028488">
    <property type="component" value="Plasmid pPDG2"/>
</dbReference>
<dbReference type="PRINTS" id="PR01590">
    <property type="entry name" value="HTHFIS"/>
</dbReference>
<keyword evidence="4" id="KW-0804">Transcription</keyword>
<dbReference type="Pfam" id="PF02954">
    <property type="entry name" value="HTH_8"/>
    <property type="match status" value="1"/>
</dbReference>
<keyword evidence="3" id="KW-0805">Transcription regulation</keyword>
<dbReference type="InterPro" id="IPR029016">
    <property type="entry name" value="GAF-like_dom_sf"/>
</dbReference>
<feature type="domain" description="Sigma-54 factor interaction" evidence="5">
    <location>
        <begin position="421"/>
        <end position="479"/>
    </location>
</feature>
<dbReference type="Gene3D" id="1.10.10.60">
    <property type="entry name" value="Homeodomain-like"/>
    <property type="match status" value="1"/>
</dbReference>